<proteinExistence type="predicted"/>
<organism evidence="3 4">
    <name type="scientific">endosymbiont of Ridgeia piscesae</name>
    <dbReference type="NCBI Taxonomy" id="54398"/>
    <lineage>
        <taxon>Bacteria</taxon>
        <taxon>Pseudomonadati</taxon>
        <taxon>Pseudomonadota</taxon>
        <taxon>Gammaproteobacteria</taxon>
        <taxon>sulfur-oxidizing symbionts</taxon>
    </lineage>
</organism>
<comment type="caution">
    <text evidence="3">The sequence shown here is derived from an EMBL/GenBank/DDBJ whole genome shotgun (WGS) entry which is preliminary data.</text>
</comment>
<dbReference type="EMBL" id="LMXI01000609">
    <property type="protein sequence ID" value="KRT57104.1"/>
    <property type="molecule type" value="Genomic_DNA"/>
</dbReference>
<name>A0A0T5Z2R1_9GAMM</name>
<gene>
    <name evidence="2" type="ORF">Ga0074115_12536</name>
    <name evidence="3" type="ORF">Ga0076813_108520</name>
</gene>
<dbReference type="EMBL" id="LDXT01000072">
    <property type="protein sequence ID" value="KRT55840.1"/>
    <property type="molecule type" value="Genomic_DNA"/>
</dbReference>
<dbReference type="STRING" id="54398.Ga0074115_12536"/>
<dbReference type="Proteomes" id="UP000051634">
    <property type="component" value="Unassembled WGS sequence"/>
</dbReference>
<feature type="region of interest" description="Disordered" evidence="1">
    <location>
        <begin position="38"/>
        <end position="61"/>
    </location>
</feature>
<evidence type="ECO:0000313" key="4">
    <source>
        <dbReference type="Proteomes" id="UP000051276"/>
    </source>
</evidence>
<accession>A0A0T5Z2R1</accession>
<dbReference type="AlphaFoldDB" id="A0A0T5Z2R1"/>
<evidence type="ECO:0000256" key="1">
    <source>
        <dbReference type="SAM" id="MobiDB-lite"/>
    </source>
</evidence>
<reference evidence="4 5" key="1">
    <citation type="submission" date="2015-11" db="EMBL/GenBank/DDBJ databases">
        <title>The genome of Candidatus Endoriftia persephone in Ridgeia piscesae and population structure of the North Eastern Pacific vestimentiferan symbionts.</title>
        <authorList>
            <person name="Perez M."/>
            <person name="Juniper K.S."/>
        </authorList>
    </citation>
    <scope>NUCLEOTIDE SEQUENCE [LARGE SCALE GENOMIC DNA]</scope>
    <source>
        <strain evidence="3">Ind10</strain>
        <strain evidence="2">Ind11</strain>
    </source>
</reference>
<evidence type="ECO:0000313" key="3">
    <source>
        <dbReference type="EMBL" id="KRT57104.1"/>
    </source>
</evidence>
<evidence type="ECO:0000313" key="2">
    <source>
        <dbReference type="EMBL" id="KRT55840.1"/>
    </source>
</evidence>
<keyword evidence="5" id="KW-1185">Reference proteome</keyword>
<evidence type="ECO:0000313" key="5">
    <source>
        <dbReference type="Proteomes" id="UP000051634"/>
    </source>
</evidence>
<dbReference type="Proteomes" id="UP000051276">
    <property type="component" value="Unassembled WGS sequence"/>
</dbReference>
<sequence>MFLTNAQTSAQCPVPSAQCPVPMIDGKITMLSPNYSRTHMMDHGSGQSHLLQRPGSIERSG</sequence>
<protein>
    <submittedName>
        <fullName evidence="3">Uncharacterized protein</fullName>
    </submittedName>
</protein>